<sequence length="101" mass="10393">MAVWPAVPGRWESFPLKSRVALSPKCSDLRARNLAQAVGGAAGGEAGAACLTEPCSREIAGDCHPSPCVARVAGRCRPVPHGGSRPPQASVMLGLHLVLPC</sequence>
<dbReference type="AlphaFoldDB" id="A0A5B7F5Q8"/>
<accession>A0A5B7F5Q8</accession>
<keyword evidence="2" id="KW-1185">Reference proteome</keyword>
<protein>
    <submittedName>
        <fullName evidence="1">Uncharacterized protein</fullName>
    </submittedName>
</protein>
<name>A0A5B7F5Q8_PORTR</name>
<dbReference type="EMBL" id="VSRR010004534">
    <property type="protein sequence ID" value="MPC39974.1"/>
    <property type="molecule type" value="Genomic_DNA"/>
</dbReference>
<evidence type="ECO:0000313" key="1">
    <source>
        <dbReference type="EMBL" id="MPC39974.1"/>
    </source>
</evidence>
<organism evidence="1 2">
    <name type="scientific">Portunus trituberculatus</name>
    <name type="common">Swimming crab</name>
    <name type="synonym">Neptunus trituberculatus</name>
    <dbReference type="NCBI Taxonomy" id="210409"/>
    <lineage>
        <taxon>Eukaryota</taxon>
        <taxon>Metazoa</taxon>
        <taxon>Ecdysozoa</taxon>
        <taxon>Arthropoda</taxon>
        <taxon>Crustacea</taxon>
        <taxon>Multicrustacea</taxon>
        <taxon>Malacostraca</taxon>
        <taxon>Eumalacostraca</taxon>
        <taxon>Eucarida</taxon>
        <taxon>Decapoda</taxon>
        <taxon>Pleocyemata</taxon>
        <taxon>Brachyura</taxon>
        <taxon>Eubrachyura</taxon>
        <taxon>Portunoidea</taxon>
        <taxon>Portunidae</taxon>
        <taxon>Portuninae</taxon>
        <taxon>Portunus</taxon>
    </lineage>
</organism>
<gene>
    <name evidence="1" type="ORF">E2C01_033527</name>
</gene>
<evidence type="ECO:0000313" key="2">
    <source>
        <dbReference type="Proteomes" id="UP000324222"/>
    </source>
</evidence>
<dbReference type="Proteomes" id="UP000324222">
    <property type="component" value="Unassembled WGS sequence"/>
</dbReference>
<comment type="caution">
    <text evidence="1">The sequence shown here is derived from an EMBL/GenBank/DDBJ whole genome shotgun (WGS) entry which is preliminary data.</text>
</comment>
<proteinExistence type="predicted"/>
<reference evidence="1 2" key="1">
    <citation type="submission" date="2019-05" db="EMBL/GenBank/DDBJ databases">
        <title>Another draft genome of Portunus trituberculatus and its Hox gene families provides insights of decapod evolution.</title>
        <authorList>
            <person name="Jeong J.-H."/>
            <person name="Song I."/>
            <person name="Kim S."/>
            <person name="Choi T."/>
            <person name="Kim D."/>
            <person name="Ryu S."/>
            <person name="Kim W."/>
        </authorList>
    </citation>
    <scope>NUCLEOTIDE SEQUENCE [LARGE SCALE GENOMIC DNA]</scope>
    <source>
        <tissue evidence="1">Muscle</tissue>
    </source>
</reference>